<organism evidence="2">
    <name type="scientific">Cacopsylla melanoneura</name>
    <dbReference type="NCBI Taxonomy" id="428564"/>
    <lineage>
        <taxon>Eukaryota</taxon>
        <taxon>Metazoa</taxon>
        <taxon>Ecdysozoa</taxon>
        <taxon>Arthropoda</taxon>
        <taxon>Hexapoda</taxon>
        <taxon>Insecta</taxon>
        <taxon>Pterygota</taxon>
        <taxon>Neoptera</taxon>
        <taxon>Paraneoptera</taxon>
        <taxon>Hemiptera</taxon>
        <taxon>Sternorrhyncha</taxon>
        <taxon>Psylloidea</taxon>
        <taxon>Psyllidae</taxon>
        <taxon>Psyllinae</taxon>
        <taxon>Cacopsylla</taxon>
    </lineage>
</organism>
<dbReference type="AlphaFoldDB" id="A0A8D9F8I1"/>
<evidence type="ECO:0000256" key="1">
    <source>
        <dbReference type="SAM" id="Phobius"/>
    </source>
</evidence>
<accession>A0A8D9F8I1</accession>
<dbReference type="EMBL" id="HBUF01623552">
    <property type="protein sequence ID" value="CAG6781558.1"/>
    <property type="molecule type" value="Transcribed_RNA"/>
</dbReference>
<keyword evidence="1" id="KW-1133">Transmembrane helix</keyword>
<reference evidence="2" key="1">
    <citation type="submission" date="2021-05" db="EMBL/GenBank/DDBJ databases">
        <authorList>
            <person name="Alioto T."/>
            <person name="Alioto T."/>
            <person name="Gomez Garrido J."/>
        </authorList>
    </citation>
    <scope>NUCLEOTIDE SEQUENCE</scope>
</reference>
<feature type="transmembrane region" description="Helical" evidence="1">
    <location>
        <begin position="64"/>
        <end position="84"/>
    </location>
</feature>
<evidence type="ECO:0000313" key="2">
    <source>
        <dbReference type="EMBL" id="CAG6781558.1"/>
    </source>
</evidence>
<sequence length="104" mass="12421">MCLKFAFGYARISYKTLYFFLFLLYRSFCTHNINIFSFRLGYFSVLFSSSSVFNSFFLSLSVGFHFPFFPSYSIYFIFLSLLCITRTRDQCKQNNLYVPYLPKV</sequence>
<name>A0A8D9F8I1_9HEMI</name>
<keyword evidence="1" id="KW-0812">Transmembrane</keyword>
<proteinExistence type="predicted"/>
<protein>
    <submittedName>
        <fullName evidence="2">Uncharacterized protein</fullName>
    </submittedName>
</protein>
<keyword evidence="1" id="KW-0472">Membrane</keyword>